<dbReference type="EMBL" id="JBHSMT010000013">
    <property type="protein sequence ID" value="MFC5474058.1"/>
    <property type="molecule type" value="Genomic_DNA"/>
</dbReference>
<feature type="transmembrane region" description="Helical" evidence="2">
    <location>
        <begin position="286"/>
        <end position="305"/>
    </location>
</feature>
<organism evidence="3 4">
    <name type="scientific">Paraherbaspirillum soli</name>
    <dbReference type="NCBI Taxonomy" id="631222"/>
    <lineage>
        <taxon>Bacteria</taxon>
        <taxon>Pseudomonadati</taxon>
        <taxon>Pseudomonadota</taxon>
        <taxon>Betaproteobacteria</taxon>
        <taxon>Burkholderiales</taxon>
        <taxon>Oxalobacteraceae</taxon>
        <taxon>Paraherbaspirillum</taxon>
    </lineage>
</organism>
<evidence type="ECO:0000313" key="4">
    <source>
        <dbReference type="Proteomes" id="UP001596045"/>
    </source>
</evidence>
<feature type="transmembrane region" description="Helical" evidence="2">
    <location>
        <begin position="60"/>
        <end position="85"/>
    </location>
</feature>
<feature type="transmembrane region" description="Helical" evidence="2">
    <location>
        <begin position="97"/>
        <end position="116"/>
    </location>
</feature>
<feature type="transmembrane region" description="Helical" evidence="2">
    <location>
        <begin position="6"/>
        <end position="23"/>
    </location>
</feature>
<protein>
    <submittedName>
        <fullName evidence="3">AEC family transporter</fullName>
    </submittedName>
</protein>
<proteinExistence type="predicted"/>
<evidence type="ECO:0000313" key="3">
    <source>
        <dbReference type="EMBL" id="MFC5474058.1"/>
    </source>
</evidence>
<dbReference type="PANTHER" id="PTHR36838">
    <property type="entry name" value="AUXIN EFFLUX CARRIER FAMILY PROTEIN"/>
    <property type="match status" value="1"/>
</dbReference>
<dbReference type="PANTHER" id="PTHR36838:SF3">
    <property type="entry name" value="TRANSPORTER AUXIN EFFLUX CARRIER EC FAMILY"/>
    <property type="match status" value="1"/>
</dbReference>
<gene>
    <name evidence="3" type="ORF">ACFPM8_08800</name>
</gene>
<dbReference type="Proteomes" id="UP001596045">
    <property type="component" value="Unassembled WGS sequence"/>
</dbReference>
<reference evidence="4" key="1">
    <citation type="journal article" date="2019" name="Int. J. Syst. Evol. Microbiol.">
        <title>The Global Catalogue of Microorganisms (GCM) 10K type strain sequencing project: providing services to taxonomists for standard genome sequencing and annotation.</title>
        <authorList>
            <consortium name="The Broad Institute Genomics Platform"/>
            <consortium name="The Broad Institute Genome Sequencing Center for Infectious Disease"/>
            <person name="Wu L."/>
            <person name="Ma J."/>
        </authorList>
    </citation>
    <scope>NUCLEOTIDE SEQUENCE [LARGE SCALE GENOMIC DNA]</scope>
    <source>
        <strain evidence="4">JCM 17066</strain>
    </source>
</reference>
<comment type="caution">
    <text evidence="3">The sequence shown here is derived from an EMBL/GenBank/DDBJ whole genome shotgun (WGS) entry which is preliminary data.</text>
</comment>
<feature type="transmembrane region" description="Helical" evidence="2">
    <location>
        <begin position="35"/>
        <end position="54"/>
    </location>
</feature>
<feature type="transmembrane region" description="Helical" evidence="2">
    <location>
        <begin position="156"/>
        <end position="174"/>
    </location>
</feature>
<feature type="transmembrane region" description="Helical" evidence="2">
    <location>
        <begin position="122"/>
        <end position="144"/>
    </location>
</feature>
<evidence type="ECO:0000256" key="1">
    <source>
        <dbReference type="ARBA" id="ARBA00022448"/>
    </source>
</evidence>
<keyword evidence="2" id="KW-1133">Transmembrane helix</keyword>
<accession>A0ABW0M792</accession>
<keyword evidence="2" id="KW-0472">Membrane</keyword>
<keyword evidence="2" id="KW-0812">Transmembrane</keyword>
<feature type="transmembrane region" description="Helical" evidence="2">
    <location>
        <begin position="186"/>
        <end position="214"/>
    </location>
</feature>
<name>A0ABW0M792_9BURK</name>
<feature type="transmembrane region" description="Helical" evidence="2">
    <location>
        <begin position="255"/>
        <end position="274"/>
    </location>
</feature>
<dbReference type="RefSeq" id="WP_378997116.1">
    <property type="nucleotide sequence ID" value="NZ_JBHSMT010000013.1"/>
</dbReference>
<keyword evidence="4" id="KW-1185">Reference proteome</keyword>
<feature type="transmembrane region" description="Helical" evidence="2">
    <location>
        <begin position="226"/>
        <end position="249"/>
    </location>
</feature>
<evidence type="ECO:0000256" key="2">
    <source>
        <dbReference type="SAM" id="Phobius"/>
    </source>
</evidence>
<keyword evidence="1" id="KW-0813">Transport</keyword>
<sequence length="311" mass="33368">MTTFFYLFSKLLPAYLYVAGGYASRRWLRLSQDLVAKTLFYGCVPIVVFKGALFSEIAPFLLLVALAFGVSSLMAIGASAFTGWFKDTVSKGTLRCAFGYFNIGWFGIPIVQAIYGNSGANVMTALYVGGMLFGNTVGFLLIASEQPGKSSALSKLFKVPAIYMAAGAFLLHWLGLRAPLMNNHALVLALDVATLMTSVLGMGLVGMSVANVAIKTIDWRKLGLLLGVRVLLAAAIVGSLAFTLNWLGYLQPMELKVFLLMPLLPIAANILVFTSSLRTENEFIGVGLLASTVLSCALLFAWLAYSGSPVK</sequence>